<dbReference type="AlphaFoldDB" id="A0A0F9JZM2"/>
<feature type="coiled-coil region" evidence="1">
    <location>
        <begin position="25"/>
        <end position="52"/>
    </location>
</feature>
<dbReference type="EMBL" id="LAZR01010270">
    <property type="protein sequence ID" value="KKM67896.1"/>
    <property type="molecule type" value="Genomic_DNA"/>
</dbReference>
<evidence type="ECO:0000313" key="4">
    <source>
        <dbReference type="EMBL" id="KKM67896.1"/>
    </source>
</evidence>
<sequence>MRRARTKTPIARMPRDKPQETLHTMRQQRNAANRLLMEIAEQMREAANLLRDYARIYPNNSGRTLRFLKKLEEKYGVGIEFGESP</sequence>
<feature type="region of interest" description="Disordered" evidence="2">
    <location>
        <begin position="1"/>
        <end position="23"/>
    </location>
</feature>
<protein>
    <submittedName>
        <fullName evidence="4">Uncharacterized protein</fullName>
    </submittedName>
</protein>
<name>A0A0F9JZM2_9ZZZZ</name>
<evidence type="ECO:0000256" key="2">
    <source>
        <dbReference type="SAM" id="MobiDB-lite"/>
    </source>
</evidence>
<accession>A0A0F9JZM2</accession>
<evidence type="ECO:0000313" key="3">
    <source>
        <dbReference type="EMBL" id="KKM62246.1"/>
    </source>
</evidence>
<comment type="caution">
    <text evidence="4">The sequence shown here is derived from an EMBL/GenBank/DDBJ whole genome shotgun (WGS) entry which is preliminary data.</text>
</comment>
<reference evidence="4" key="1">
    <citation type="journal article" date="2015" name="Nature">
        <title>Complex archaea that bridge the gap between prokaryotes and eukaryotes.</title>
        <authorList>
            <person name="Spang A."/>
            <person name="Saw J.H."/>
            <person name="Jorgensen S.L."/>
            <person name="Zaremba-Niedzwiedzka K."/>
            <person name="Martijn J."/>
            <person name="Lind A.E."/>
            <person name="van Eijk R."/>
            <person name="Schleper C."/>
            <person name="Guy L."/>
            <person name="Ettema T.J."/>
        </authorList>
    </citation>
    <scope>NUCLEOTIDE SEQUENCE</scope>
</reference>
<proteinExistence type="predicted"/>
<organism evidence="4">
    <name type="scientific">marine sediment metagenome</name>
    <dbReference type="NCBI Taxonomy" id="412755"/>
    <lineage>
        <taxon>unclassified sequences</taxon>
        <taxon>metagenomes</taxon>
        <taxon>ecological metagenomes</taxon>
    </lineage>
</organism>
<keyword evidence="1" id="KW-0175">Coiled coil</keyword>
<gene>
    <name evidence="4" type="ORF">LCGC14_1466580</name>
    <name evidence="3" type="ORF">LCGC14_1523700</name>
</gene>
<dbReference type="EMBL" id="LAZR01011339">
    <property type="protein sequence ID" value="KKM62246.1"/>
    <property type="molecule type" value="Genomic_DNA"/>
</dbReference>
<evidence type="ECO:0000256" key="1">
    <source>
        <dbReference type="SAM" id="Coils"/>
    </source>
</evidence>